<proteinExistence type="inferred from homology"/>
<keyword evidence="5" id="KW-0285">Flavoprotein</keyword>
<evidence type="ECO:0000313" key="10">
    <source>
        <dbReference type="EMBL" id="AMY68794.1"/>
    </source>
</evidence>
<name>A0A159Z3M6_9RHOB</name>
<dbReference type="AlphaFoldDB" id="A0A159Z3M6"/>
<dbReference type="GO" id="GO:0010181">
    <property type="term" value="F:FMN binding"/>
    <property type="evidence" value="ECO:0007669"/>
    <property type="project" value="InterPro"/>
</dbReference>
<keyword evidence="11" id="KW-1185">Reference proteome</keyword>
<evidence type="ECO:0000256" key="4">
    <source>
        <dbReference type="ARBA" id="ARBA00022448"/>
    </source>
</evidence>
<dbReference type="InterPro" id="IPR051285">
    <property type="entry name" value="NADH_oxidoreductase_modular"/>
</dbReference>
<dbReference type="PANTHER" id="PTHR32145:SF11">
    <property type="entry name" value="DIFLAVIN FLAVOPROTEIN A 2-RELATED"/>
    <property type="match status" value="1"/>
</dbReference>
<dbReference type="InterPro" id="IPR001279">
    <property type="entry name" value="Metallo-B-lactamas"/>
</dbReference>
<dbReference type="Pfam" id="PF19583">
    <property type="entry name" value="ODP"/>
    <property type="match status" value="1"/>
</dbReference>
<feature type="domain" description="Flavodoxin-like" evidence="9">
    <location>
        <begin position="278"/>
        <end position="417"/>
    </location>
</feature>
<dbReference type="InterPro" id="IPR036866">
    <property type="entry name" value="RibonucZ/Hydroxyglut_hydro"/>
</dbReference>
<dbReference type="InterPro" id="IPR045761">
    <property type="entry name" value="ODP_dom"/>
</dbReference>
<dbReference type="PANTHER" id="PTHR32145">
    <property type="entry name" value="DIFLAVIN FLAVOPROTEIN A 2-RELATED"/>
    <property type="match status" value="1"/>
</dbReference>
<keyword evidence="8" id="KW-0408">Iron</keyword>
<evidence type="ECO:0000313" key="11">
    <source>
        <dbReference type="Proteomes" id="UP000076128"/>
    </source>
</evidence>
<evidence type="ECO:0000256" key="8">
    <source>
        <dbReference type="ARBA" id="ARBA00023004"/>
    </source>
</evidence>
<dbReference type="PROSITE" id="PS00201">
    <property type="entry name" value="FLAVODOXIN"/>
    <property type="match status" value="1"/>
</dbReference>
<dbReference type="SMART" id="SM00849">
    <property type="entry name" value="Lactamase_B"/>
    <property type="match status" value="1"/>
</dbReference>
<dbReference type="Proteomes" id="UP000076128">
    <property type="component" value="Chromosome"/>
</dbReference>
<dbReference type="STRING" id="1335048.AKL17_1541"/>
<keyword evidence="7" id="KW-0249">Electron transport</keyword>
<keyword evidence="6" id="KW-0288">FMN</keyword>
<protein>
    <submittedName>
        <fullName evidence="10">Anaerobic nitric oxide reductase flavorubredoxin</fullName>
    </submittedName>
</protein>
<dbReference type="PATRIC" id="fig|1335048.3.peg.1603"/>
<dbReference type="InterPro" id="IPR016440">
    <property type="entry name" value="Rubredoxin-O_OxRdtase"/>
</dbReference>
<dbReference type="InterPro" id="IPR008254">
    <property type="entry name" value="Flavodoxin/NO_synth"/>
</dbReference>
<evidence type="ECO:0000259" key="9">
    <source>
        <dbReference type="PROSITE" id="PS50902"/>
    </source>
</evidence>
<dbReference type="Gene3D" id="3.40.50.360">
    <property type="match status" value="1"/>
</dbReference>
<evidence type="ECO:0000256" key="1">
    <source>
        <dbReference type="ARBA" id="ARBA00001917"/>
    </source>
</evidence>
<dbReference type="SUPFAM" id="SSF52218">
    <property type="entry name" value="Flavoproteins"/>
    <property type="match status" value="1"/>
</dbReference>
<dbReference type="CDD" id="cd07709">
    <property type="entry name" value="flavodiiron_proteins_MBL-fold"/>
    <property type="match status" value="1"/>
</dbReference>
<organism evidence="10 11">
    <name type="scientific">Frigidibacter mobilis</name>
    <dbReference type="NCBI Taxonomy" id="1335048"/>
    <lineage>
        <taxon>Bacteria</taxon>
        <taxon>Pseudomonadati</taxon>
        <taxon>Pseudomonadota</taxon>
        <taxon>Alphaproteobacteria</taxon>
        <taxon>Rhodobacterales</taxon>
        <taxon>Paracoccaceae</taxon>
        <taxon>Frigidibacter</taxon>
    </lineage>
</organism>
<dbReference type="EMBL" id="CP012661">
    <property type="protein sequence ID" value="AMY68794.1"/>
    <property type="molecule type" value="Genomic_DNA"/>
</dbReference>
<dbReference type="OrthoDB" id="9800607at2"/>
<evidence type="ECO:0000256" key="5">
    <source>
        <dbReference type="ARBA" id="ARBA00022630"/>
    </source>
</evidence>
<dbReference type="Pfam" id="PF00258">
    <property type="entry name" value="Flavodoxin_1"/>
    <property type="match status" value="1"/>
</dbReference>
<keyword evidence="4" id="KW-0813">Transport</keyword>
<dbReference type="GO" id="GO:0016491">
    <property type="term" value="F:oxidoreductase activity"/>
    <property type="evidence" value="ECO:0007669"/>
    <property type="project" value="InterPro"/>
</dbReference>
<dbReference type="PROSITE" id="PS50902">
    <property type="entry name" value="FLAVODOXIN_LIKE"/>
    <property type="match status" value="1"/>
</dbReference>
<gene>
    <name evidence="10" type="ORF">AKL17_1541</name>
</gene>
<dbReference type="InterPro" id="IPR001226">
    <property type="entry name" value="Flavodoxin_CS"/>
</dbReference>
<evidence type="ECO:0000256" key="7">
    <source>
        <dbReference type="ARBA" id="ARBA00022982"/>
    </source>
</evidence>
<comment type="cofactor">
    <cofactor evidence="1">
        <name>FMN</name>
        <dbReference type="ChEBI" id="CHEBI:58210"/>
    </cofactor>
</comment>
<dbReference type="PIRSF" id="PIRSF005243">
    <property type="entry name" value="ROO"/>
    <property type="match status" value="1"/>
</dbReference>
<dbReference type="Gene3D" id="3.60.15.10">
    <property type="entry name" value="Ribonuclease Z/Hydroxyacylglutathione hydrolase-like"/>
    <property type="match status" value="1"/>
</dbReference>
<dbReference type="KEGG" id="daa:AKL17_1541"/>
<dbReference type="GO" id="GO:0009055">
    <property type="term" value="F:electron transfer activity"/>
    <property type="evidence" value="ECO:0007669"/>
    <property type="project" value="InterPro"/>
</dbReference>
<sequence length="437" mass="47457">MAAAPFAPSPAPRSLIGPDAPVVLAEGVHWIGALDPDLRSFDVIVRTANGTSYNAYVVRGTAGVAIIDTVKAEFSAAFFARLEAVARYDEIRFIVLNHLEPDHTGALPELLRRAPQAQVLLSPRGLPLLRALLREAFEHYDIRPVTTGEAVSLGDCGLEFFTTPYVHWPDTQCTWLAHRRILFTCDLFGSHFCDARLFNDLTGDFRPAFEHYFDRIMRPFRSFVTEALDLLETLDFAMIAPSHGPILRAGPRAYLQRTRTLATARLGAGPGSGAEKSLLVIYVSAYGATAGLAQAIHDGAEQEPGVRVSLFDLEGAELAPLLDLIEVADGIALGSPTINGDAVRRIWDLMAAMTDIEARGKLGAAFGSYGWSGEAVRMIETRLQGLKLRLPEPGLRVRLHPSTDELAEGRAFGRRLAAHLCGRAPERALDVTEAAAG</sequence>
<accession>A0A159Z3M6</accession>
<evidence type="ECO:0000256" key="2">
    <source>
        <dbReference type="ARBA" id="ARBA00001962"/>
    </source>
</evidence>
<reference evidence="10 11" key="1">
    <citation type="submission" date="2015-09" db="EMBL/GenBank/DDBJ databases">
        <title>Complete genome sequence of Defluviimonas alba cai42t isolated from an oilfield in Xinjiang.</title>
        <authorList>
            <person name="Geng S."/>
            <person name="Pan X."/>
            <person name="Wu X."/>
        </authorList>
    </citation>
    <scope>NUCLEOTIDE SEQUENCE [LARGE SCALE GENOMIC DNA]</scope>
    <source>
        <strain evidence="11">cai42</strain>
    </source>
</reference>
<evidence type="ECO:0000256" key="3">
    <source>
        <dbReference type="ARBA" id="ARBA00007121"/>
    </source>
</evidence>
<dbReference type="InterPro" id="IPR029039">
    <property type="entry name" value="Flavoprotein-like_sf"/>
</dbReference>
<dbReference type="SUPFAM" id="SSF56281">
    <property type="entry name" value="Metallo-hydrolase/oxidoreductase"/>
    <property type="match status" value="1"/>
</dbReference>
<comment type="similarity">
    <text evidence="3">In the N-terminal section; belongs to the zinc metallo-hydrolase group 3 family.</text>
</comment>
<comment type="cofactor">
    <cofactor evidence="2">
        <name>Fe cation</name>
        <dbReference type="ChEBI" id="CHEBI:24875"/>
    </cofactor>
</comment>
<dbReference type="GO" id="GO:0046872">
    <property type="term" value="F:metal ion binding"/>
    <property type="evidence" value="ECO:0007669"/>
    <property type="project" value="InterPro"/>
</dbReference>
<dbReference type="RefSeq" id="WP_084739504.1">
    <property type="nucleotide sequence ID" value="NZ_CP012661.1"/>
</dbReference>
<evidence type="ECO:0000256" key="6">
    <source>
        <dbReference type="ARBA" id="ARBA00022643"/>
    </source>
</evidence>